<dbReference type="EMBL" id="JABFTP020000042">
    <property type="protein sequence ID" value="KAL3271305.1"/>
    <property type="molecule type" value="Genomic_DNA"/>
</dbReference>
<gene>
    <name evidence="2" type="ORF">HHI36_021794</name>
</gene>
<feature type="compositionally biased region" description="Basic and acidic residues" evidence="1">
    <location>
        <begin position="92"/>
        <end position="128"/>
    </location>
</feature>
<protein>
    <submittedName>
        <fullName evidence="2">Uncharacterized protein</fullName>
    </submittedName>
</protein>
<evidence type="ECO:0000313" key="2">
    <source>
        <dbReference type="EMBL" id="KAL3271305.1"/>
    </source>
</evidence>
<proteinExistence type="predicted"/>
<evidence type="ECO:0000313" key="3">
    <source>
        <dbReference type="Proteomes" id="UP001516400"/>
    </source>
</evidence>
<feature type="region of interest" description="Disordered" evidence="1">
    <location>
        <begin position="91"/>
        <end position="128"/>
    </location>
</feature>
<comment type="caution">
    <text evidence="2">The sequence shown here is derived from an EMBL/GenBank/DDBJ whole genome shotgun (WGS) entry which is preliminary data.</text>
</comment>
<accession>A0ABD2MXS1</accession>
<organism evidence="2 3">
    <name type="scientific">Cryptolaemus montrouzieri</name>
    <dbReference type="NCBI Taxonomy" id="559131"/>
    <lineage>
        <taxon>Eukaryota</taxon>
        <taxon>Metazoa</taxon>
        <taxon>Ecdysozoa</taxon>
        <taxon>Arthropoda</taxon>
        <taxon>Hexapoda</taxon>
        <taxon>Insecta</taxon>
        <taxon>Pterygota</taxon>
        <taxon>Neoptera</taxon>
        <taxon>Endopterygota</taxon>
        <taxon>Coleoptera</taxon>
        <taxon>Polyphaga</taxon>
        <taxon>Cucujiformia</taxon>
        <taxon>Coccinelloidea</taxon>
        <taxon>Coccinellidae</taxon>
        <taxon>Scymninae</taxon>
        <taxon>Scymnini</taxon>
        <taxon>Cryptolaemus</taxon>
    </lineage>
</organism>
<evidence type="ECO:0000256" key="1">
    <source>
        <dbReference type="SAM" id="MobiDB-lite"/>
    </source>
</evidence>
<dbReference type="Proteomes" id="UP001516400">
    <property type="component" value="Unassembled WGS sequence"/>
</dbReference>
<name>A0ABD2MXS1_9CUCU</name>
<keyword evidence="3" id="KW-1185">Reference proteome</keyword>
<reference evidence="2 3" key="1">
    <citation type="journal article" date="2021" name="BMC Biol.">
        <title>Horizontally acquired antibacterial genes associated with adaptive radiation of ladybird beetles.</title>
        <authorList>
            <person name="Li H.S."/>
            <person name="Tang X.F."/>
            <person name="Huang Y.H."/>
            <person name="Xu Z.Y."/>
            <person name="Chen M.L."/>
            <person name="Du X.Y."/>
            <person name="Qiu B.Y."/>
            <person name="Chen P.T."/>
            <person name="Zhang W."/>
            <person name="Slipinski A."/>
            <person name="Escalona H.E."/>
            <person name="Waterhouse R.M."/>
            <person name="Zwick A."/>
            <person name="Pang H."/>
        </authorList>
    </citation>
    <scope>NUCLEOTIDE SEQUENCE [LARGE SCALE GENOMIC DNA]</scope>
    <source>
        <strain evidence="2">SYSU2018</strain>
    </source>
</reference>
<sequence length="144" mass="16437">MLCLTATVVIYQGYQDSGFQPGQPINEGIKYQLSDIIFMKSNHTSTGESTKLQSRFRGHLAMTHILTTVIYGIIILDNEDSQNIAALEENLVEGRDQQEDKRDEGDNEDNNSKIEVNEDKKKIQDPEKTTRVRRKLNYLSEFVA</sequence>
<dbReference type="AlphaFoldDB" id="A0ABD2MXS1"/>